<sequence>MLMRNKNEQEVVSRERKDRRDFEQLSALATRMGLHSVPLFCSRQYAKVVVISKDPLPNYRSDLDDKRPQREVLLPFGLQNQVDAYLKAHLSRKSMNKERFPRSSSCSNLTTDGGLHEQKEPLTPRSVVAEGILRRKSLQLHNKQEDWQSPLIPYPKL</sequence>
<dbReference type="EMBL" id="CAUOFW020006723">
    <property type="protein sequence ID" value="CAK9175820.1"/>
    <property type="molecule type" value="Genomic_DNA"/>
</dbReference>
<accession>A0ABC8U3D7</accession>
<protein>
    <submittedName>
        <fullName evidence="2">Uncharacterized protein</fullName>
    </submittedName>
</protein>
<gene>
    <name evidence="2" type="ORF">ILEXP_LOCUS45640</name>
</gene>
<evidence type="ECO:0000256" key="1">
    <source>
        <dbReference type="SAM" id="MobiDB-lite"/>
    </source>
</evidence>
<dbReference type="AlphaFoldDB" id="A0ABC8U3D7"/>
<evidence type="ECO:0000313" key="3">
    <source>
        <dbReference type="Proteomes" id="UP001642360"/>
    </source>
</evidence>
<dbReference type="Proteomes" id="UP001642360">
    <property type="component" value="Unassembled WGS sequence"/>
</dbReference>
<reference evidence="2 3" key="1">
    <citation type="submission" date="2024-02" db="EMBL/GenBank/DDBJ databases">
        <authorList>
            <person name="Vignale AGUSTIN F."/>
            <person name="Sosa J E."/>
            <person name="Modenutti C."/>
        </authorList>
    </citation>
    <scope>NUCLEOTIDE SEQUENCE [LARGE SCALE GENOMIC DNA]</scope>
</reference>
<keyword evidence="3" id="KW-1185">Reference proteome</keyword>
<proteinExistence type="predicted"/>
<evidence type="ECO:0000313" key="2">
    <source>
        <dbReference type="EMBL" id="CAK9175820.1"/>
    </source>
</evidence>
<name>A0ABC8U3D7_9AQUA</name>
<organism evidence="2 3">
    <name type="scientific">Ilex paraguariensis</name>
    <name type="common">yerba mate</name>
    <dbReference type="NCBI Taxonomy" id="185542"/>
    <lineage>
        <taxon>Eukaryota</taxon>
        <taxon>Viridiplantae</taxon>
        <taxon>Streptophyta</taxon>
        <taxon>Embryophyta</taxon>
        <taxon>Tracheophyta</taxon>
        <taxon>Spermatophyta</taxon>
        <taxon>Magnoliopsida</taxon>
        <taxon>eudicotyledons</taxon>
        <taxon>Gunneridae</taxon>
        <taxon>Pentapetalae</taxon>
        <taxon>asterids</taxon>
        <taxon>campanulids</taxon>
        <taxon>Aquifoliales</taxon>
        <taxon>Aquifoliaceae</taxon>
        <taxon>Ilex</taxon>
    </lineage>
</organism>
<feature type="region of interest" description="Disordered" evidence="1">
    <location>
        <begin position="94"/>
        <end position="127"/>
    </location>
</feature>
<feature type="compositionally biased region" description="Polar residues" evidence="1">
    <location>
        <begin position="102"/>
        <end position="111"/>
    </location>
</feature>
<comment type="caution">
    <text evidence="2">The sequence shown here is derived from an EMBL/GenBank/DDBJ whole genome shotgun (WGS) entry which is preliminary data.</text>
</comment>